<evidence type="ECO:0000313" key="3">
    <source>
        <dbReference type="Proteomes" id="UP000561045"/>
    </source>
</evidence>
<protein>
    <submittedName>
        <fullName evidence="2">GNAT superfamily N-acetyltransferase</fullName>
    </submittedName>
</protein>
<feature type="domain" description="N-acetyltransferase" evidence="1">
    <location>
        <begin position="9"/>
        <end position="155"/>
    </location>
</feature>
<sequence>MATSPSSKPTASPLDETLIDEILALDLLTLKAHTEQAGDRIDAAPHRARLCEILPVSRLSPVRRDGRLVAYGMVTQHAYATWIVTAFNIHPAHRTAGVMRQMLAGMAALIESLGLDEICSHVYKANAASVRFHTALGFAINRENDKAYEFVAPVGYLLGGARADRLLRRAVAI</sequence>
<dbReference type="EMBL" id="JACIET010000002">
    <property type="protein sequence ID" value="MBB4013362.1"/>
    <property type="molecule type" value="Genomic_DNA"/>
</dbReference>
<keyword evidence="3" id="KW-1185">Reference proteome</keyword>
<name>A0A840BNX6_9RHOO</name>
<dbReference type="SUPFAM" id="SSF55729">
    <property type="entry name" value="Acyl-CoA N-acyltransferases (Nat)"/>
    <property type="match status" value="1"/>
</dbReference>
<keyword evidence="2" id="KW-0808">Transferase</keyword>
<proteinExistence type="predicted"/>
<dbReference type="AlphaFoldDB" id="A0A840BNX6"/>
<organism evidence="2 3">
    <name type="scientific">Niveibacterium umoris</name>
    <dbReference type="NCBI Taxonomy" id="1193620"/>
    <lineage>
        <taxon>Bacteria</taxon>
        <taxon>Pseudomonadati</taxon>
        <taxon>Pseudomonadota</taxon>
        <taxon>Betaproteobacteria</taxon>
        <taxon>Rhodocyclales</taxon>
        <taxon>Rhodocyclaceae</taxon>
        <taxon>Niveibacterium</taxon>
    </lineage>
</organism>
<comment type="caution">
    <text evidence="2">The sequence shown here is derived from an EMBL/GenBank/DDBJ whole genome shotgun (WGS) entry which is preliminary data.</text>
</comment>
<dbReference type="Gene3D" id="3.40.630.30">
    <property type="match status" value="1"/>
</dbReference>
<evidence type="ECO:0000313" key="2">
    <source>
        <dbReference type="EMBL" id="MBB4013362.1"/>
    </source>
</evidence>
<dbReference type="GO" id="GO:0016747">
    <property type="term" value="F:acyltransferase activity, transferring groups other than amino-acyl groups"/>
    <property type="evidence" value="ECO:0007669"/>
    <property type="project" value="InterPro"/>
</dbReference>
<dbReference type="InterPro" id="IPR016181">
    <property type="entry name" value="Acyl_CoA_acyltransferase"/>
</dbReference>
<gene>
    <name evidence="2" type="ORF">GGR36_002708</name>
</gene>
<dbReference type="Proteomes" id="UP000561045">
    <property type="component" value="Unassembled WGS sequence"/>
</dbReference>
<dbReference type="Pfam" id="PF00583">
    <property type="entry name" value="Acetyltransf_1"/>
    <property type="match status" value="1"/>
</dbReference>
<dbReference type="InterPro" id="IPR000182">
    <property type="entry name" value="GNAT_dom"/>
</dbReference>
<dbReference type="PROSITE" id="PS51186">
    <property type="entry name" value="GNAT"/>
    <property type="match status" value="1"/>
</dbReference>
<reference evidence="2 3" key="1">
    <citation type="submission" date="2020-08" db="EMBL/GenBank/DDBJ databases">
        <title>Genomic Encyclopedia of Type Strains, Phase IV (KMG-IV): sequencing the most valuable type-strain genomes for metagenomic binning, comparative biology and taxonomic classification.</title>
        <authorList>
            <person name="Goeker M."/>
        </authorList>
    </citation>
    <scope>NUCLEOTIDE SEQUENCE [LARGE SCALE GENOMIC DNA]</scope>
    <source>
        <strain evidence="2 3">DSM 106739</strain>
    </source>
</reference>
<accession>A0A840BNX6</accession>
<evidence type="ECO:0000259" key="1">
    <source>
        <dbReference type="PROSITE" id="PS51186"/>
    </source>
</evidence>
<dbReference type="RefSeq" id="WP_183635245.1">
    <property type="nucleotide sequence ID" value="NZ_BAABLE010000005.1"/>
</dbReference>